<keyword evidence="2" id="KW-0229">DNA integration</keyword>
<dbReference type="InterPro" id="IPR002104">
    <property type="entry name" value="Integrase_catalytic"/>
</dbReference>
<organism evidence="6 7">
    <name type="scientific">Sphingomonas tagetis</name>
    <dbReference type="NCBI Taxonomy" id="2949092"/>
    <lineage>
        <taxon>Bacteria</taxon>
        <taxon>Pseudomonadati</taxon>
        <taxon>Pseudomonadota</taxon>
        <taxon>Alphaproteobacteria</taxon>
        <taxon>Sphingomonadales</taxon>
        <taxon>Sphingomonadaceae</taxon>
        <taxon>Sphingomonas</taxon>
    </lineage>
</organism>
<evidence type="ECO:0000256" key="2">
    <source>
        <dbReference type="ARBA" id="ARBA00022908"/>
    </source>
</evidence>
<dbReference type="PANTHER" id="PTHR30629">
    <property type="entry name" value="PROPHAGE INTEGRASE"/>
    <property type="match status" value="1"/>
</dbReference>
<dbReference type="Pfam" id="PF22022">
    <property type="entry name" value="Phage_int_M"/>
    <property type="match status" value="1"/>
</dbReference>
<dbReference type="Proteomes" id="UP001139451">
    <property type="component" value="Unassembled WGS sequence"/>
</dbReference>
<dbReference type="InterPro" id="IPR038488">
    <property type="entry name" value="Integrase_DNA-bd_sf"/>
</dbReference>
<dbReference type="Pfam" id="PF00589">
    <property type="entry name" value="Phage_integrase"/>
    <property type="match status" value="1"/>
</dbReference>
<accession>A0A9X2KKG4</accession>
<dbReference type="InterPro" id="IPR050808">
    <property type="entry name" value="Phage_Integrase"/>
</dbReference>
<evidence type="ECO:0000256" key="4">
    <source>
        <dbReference type="ARBA" id="ARBA00023172"/>
    </source>
</evidence>
<dbReference type="Gene3D" id="1.10.150.130">
    <property type="match status" value="1"/>
</dbReference>
<gene>
    <name evidence="6" type="ORF">M9978_04740</name>
</gene>
<dbReference type="GO" id="GO:0003677">
    <property type="term" value="F:DNA binding"/>
    <property type="evidence" value="ECO:0007669"/>
    <property type="project" value="UniProtKB-KW"/>
</dbReference>
<protein>
    <submittedName>
        <fullName evidence="6">Tyrosine-type recombinase/integrase</fullName>
    </submittedName>
</protein>
<dbReference type="GO" id="GO:0015074">
    <property type="term" value="P:DNA integration"/>
    <property type="evidence" value="ECO:0007669"/>
    <property type="project" value="UniProtKB-KW"/>
</dbReference>
<name>A0A9X2KKG4_9SPHN</name>
<reference evidence="6" key="1">
    <citation type="submission" date="2022-05" db="EMBL/GenBank/DDBJ databases">
        <title>Sphingomonas sp. strain MG17 Genome sequencing and assembly.</title>
        <authorList>
            <person name="Kim I."/>
        </authorList>
    </citation>
    <scope>NUCLEOTIDE SEQUENCE</scope>
    <source>
        <strain evidence="6">MG17</strain>
    </source>
</reference>
<dbReference type="PROSITE" id="PS51898">
    <property type="entry name" value="TYR_RECOMBINASE"/>
    <property type="match status" value="1"/>
</dbReference>
<dbReference type="CDD" id="cd00801">
    <property type="entry name" value="INT_P4_C"/>
    <property type="match status" value="1"/>
</dbReference>
<sequence length="377" mass="41357">MARLKFTDKWVSNCAPPRRGRAEHSDCICPGLYLRVTCNGVKTFSVLIRSHRLMRHTLGRYPIIGLADARREAMDLLRKAAELGGQALEPVTLSEIVSQYEELHLKPNVSTWKSVASSLKQAAMQPLLRKQAAKVKAPDVVAVLDTLVAAGKPHAAVNLLKALRAMYNFAVDRGVLTANPCANVRPPVRTTQRDRILNDGEIAAVLQACDKVPAPFGDIVRMLLMTGARRNEVAQMRWIELSGNIWTLPAARSKSNRANVLPLPPAAMALLAQLPRRDDDDGYVFTTTGGAKPFSGFSKAKALLDQASGVQGFTIHDLRRTTRSKLSELGVPWEVARRIVGHSVDQLDAVYDRFNYLDAKGEALARLADHYAGLGKV</sequence>
<dbReference type="InterPro" id="IPR013762">
    <property type="entry name" value="Integrase-like_cat_sf"/>
</dbReference>
<dbReference type="GO" id="GO:0006310">
    <property type="term" value="P:DNA recombination"/>
    <property type="evidence" value="ECO:0007669"/>
    <property type="project" value="UniProtKB-KW"/>
</dbReference>
<feature type="domain" description="Tyr recombinase" evidence="5">
    <location>
        <begin position="191"/>
        <end position="364"/>
    </location>
</feature>
<dbReference type="PANTHER" id="PTHR30629:SF2">
    <property type="entry name" value="PROPHAGE INTEGRASE INTS-RELATED"/>
    <property type="match status" value="1"/>
</dbReference>
<dbReference type="RefSeq" id="WP_254291829.1">
    <property type="nucleotide sequence ID" value="NZ_JAMLDX010000003.1"/>
</dbReference>
<dbReference type="InterPro" id="IPR011010">
    <property type="entry name" value="DNA_brk_join_enz"/>
</dbReference>
<dbReference type="EMBL" id="JAMLDX010000003">
    <property type="protein sequence ID" value="MCP3729730.1"/>
    <property type="molecule type" value="Genomic_DNA"/>
</dbReference>
<evidence type="ECO:0000259" key="5">
    <source>
        <dbReference type="PROSITE" id="PS51898"/>
    </source>
</evidence>
<dbReference type="AlphaFoldDB" id="A0A9X2KKG4"/>
<dbReference type="InterPro" id="IPR010998">
    <property type="entry name" value="Integrase_recombinase_N"/>
</dbReference>
<evidence type="ECO:0000256" key="3">
    <source>
        <dbReference type="ARBA" id="ARBA00023125"/>
    </source>
</evidence>
<dbReference type="InterPro" id="IPR025166">
    <property type="entry name" value="Integrase_DNA_bind_dom"/>
</dbReference>
<comment type="caution">
    <text evidence="6">The sequence shown here is derived from an EMBL/GenBank/DDBJ whole genome shotgun (WGS) entry which is preliminary data.</text>
</comment>
<comment type="similarity">
    <text evidence="1">Belongs to the 'phage' integrase family.</text>
</comment>
<evidence type="ECO:0000256" key="1">
    <source>
        <dbReference type="ARBA" id="ARBA00008857"/>
    </source>
</evidence>
<evidence type="ECO:0000313" key="7">
    <source>
        <dbReference type="Proteomes" id="UP001139451"/>
    </source>
</evidence>
<evidence type="ECO:0000313" key="6">
    <source>
        <dbReference type="EMBL" id="MCP3729730.1"/>
    </source>
</evidence>
<dbReference type="Gene3D" id="3.30.160.390">
    <property type="entry name" value="Integrase, DNA-binding domain"/>
    <property type="match status" value="1"/>
</dbReference>
<proteinExistence type="inferred from homology"/>
<keyword evidence="7" id="KW-1185">Reference proteome</keyword>
<dbReference type="Gene3D" id="1.10.443.10">
    <property type="entry name" value="Intergrase catalytic core"/>
    <property type="match status" value="1"/>
</dbReference>
<dbReference type="Pfam" id="PF13356">
    <property type="entry name" value="Arm-DNA-bind_3"/>
    <property type="match status" value="1"/>
</dbReference>
<keyword evidence="4" id="KW-0233">DNA recombination</keyword>
<dbReference type="SUPFAM" id="SSF56349">
    <property type="entry name" value="DNA breaking-rejoining enzymes"/>
    <property type="match status" value="1"/>
</dbReference>
<dbReference type="InterPro" id="IPR053876">
    <property type="entry name" value="Phage_int_M"/>
</dbReference>
<keyword evidence="3" id="KW-0238">DNA-binding</keyword>